<keyword evidence="1" id="KW-0732">Signal</keyword>
<dbReference type="EMBL" id="BAABIA010000004">
    <property type="protein sequence ID" value="GAA5139662.1"/>
    <property type="molecule type" value="Genomic_DNA"/>
</dbReference>
<name>A0ABP9P2W3_9BACT</name>
<keyword evidence="3" id="KW-1185">Reference proteome</keyword>
<sequence>MKTASTTFAALSLFLAAFIFPGLVSAQNGYAASHYAAQQAAYAQQQQAAAYHAQMQQQQAWAAYHAQQQAAAYHAHQQQQMMVARAVPVARTAPAAGSLIRFDGKYASCSASLPGQVQYLINAANHLQNSPYVRGGGHGRVEDRAYDCSSSTSYALIKAGLLKSPLTSVGFSQYGQPGEGRFITIWVKPGDHVFMTVCGLRLDTSGGKVSEGPRWRTKGRSYAGFTPRHPFGL</sequence>
<accession>A0ABP9P2W3</accession>
<evidence type="ECO:0000313" key="3">
    <source>
        <dbReference type="Proteomes" id="UP001499852"/>
    </source>
</evidence>
<dbReference type="InterPro" id="IPR038765">
    <property type="entry name" value="Papain-like_cys_pep_sf"/>
</dbReference>
<protein>
    <submittedName>
        <fullName evidence="2">Uncharacterized protein</fullName>
    </submittedName>
</protein>
<feature type="chain" id="PRO_5047084672" evidence="1">
    <location>
        <begin position="27"/>
        <end position="233"/>
    </location>
</feature>
<feature type="signal peptide" evidence="1">
    <location>
        <begin position="1"/>
        <end position="26"/>
    </location>
</feature>
<dbReference type="Proteomes" id="UP001499852">
    <property type="component" value="Unassembled WGS sequence"/>
</dbReference>
<evidence type="ECO:0000313" key="2">
    <source>
        <dbReference type="EMBL" id="GAA5139662.1"/>
    </source>
</evidence>
<comment type="caution">
    <text evidence="2">The sequence shown here is derived from an EMBL/GenBank/DDBJ whole genome shotgun (WGS) entry which is preliminary data.</text>
</comment>
<dbReference type="RefSeq" id="WP_345736307.1">
    <property type="nucleotide sequence ID" value="NZ_BAABIA010000004.1"/>
</dbReference>
<organism evidence="2 3">
    <name type="scientific">Prosthecobacter algae</name>
    <dbReference type="NCBI Taxonomy" id="1144682"/>
    <lineage>
        <taxon>Bacteria</taxon>
        <taxon>Pseudomonadati</taxon>
        <taxon>Verrucomicrobiota</taxon>
        <taxon>Verrucomicrobiia</taxon>
        <taxon>Verrucomicrobiales</taxon>
        <taxon>Verrucomicrobiaceae</taxon>
        <taxon>Prosthecobacter</taxon>
    </lineage>
</organism>
<reference evidence="3" key="1">
    <citation type="journal article" date="2019" name="Int. J. Syst. Evol. Microbiol.">
        <title>The Global Catalogue of Microorganisms (GCM) 10K type strain sequencing project: providing services to taxonomists for standard genome sequencing and annotation.</title>
        <authorList>
            <consortium name="The Broad Institute Genomics Platform"/>
            <consortium name="The Broad Institute Genome Sequencing Center for Infectious Disease"/>
            <person name="Wu L."/>
            <person name="Ma J."/>
        </authorList>
    </citation>
    <scope>NUCLEOTIDE SEQUENCE [LARGE SCALE GENOMIC DNA]</scope>
    <source>
        <strain evidence="3">JCM 18053</strain>
    </source>
</reference>
<gene>
    <name evidence="2" type="ORF">GCM10023213_20720</name>
</gene>
<proteinExistence type="predicted"/>
<dbReference type="Gene3D" id="3.90.1720.10">
    <property type="entry name" value="endopeptidase domain like (from Nostoc punctiforme)"/>
    <property type="match status" value="1"/>
</dbReference>
<dbReference type="SUPFAM" id="SSF54001">
    <property type="entry name" value="Cysteine proteinases"/>
    <property type="match status" value="1"/>
</dbReference>
<evidence type="ECO:0000256" key="1">
    <source>
        <dbReference type="SAM" id="SignalP"/>
    </source>
</evidence>